<protein>
    <submittedName>
        <fullName evidence="1">Uncharacterized protein</fullName>
    </submittedName>
</protein>
<evidence type="ECO:0000313" key="1">
    <source>
        <dbReference type="EMBL" id="MPM61457.1"/>
    </source>
</evidence>
<proteinExistence type="predicted"/>
<gene>
    <name evidence="1" type="ORF">SDC9_108315</name>
</gene>
<dbReference type="PROSITE" id="PS51257">
    <property type="entry name" value="PROKAR_LIPOPROTEIN"/>
    <property type="match status" value="1"/>
</dbReference>
<dbReference type="EMBL" id="VSSQ01018350">
    <property type="protein sequence ID" value="MPM61457.1"/>
    <property type="molecule type" value="Genomic_DNA"/>
</dbReference>
<name>A0A645B7S5_9ZZZZ</name>
<accession>A0A645B7S5</accession>
<comment type="caution">
    <text evidence="1">The sequence shown here is derived from an EMBL/GenBank/DDBJ whole genome shotgun (WGS) entry which is preliminary data.</text>
</comment>
<dbReference type="AlphaFoldDB" id="A0A645B7S5"/>
<reference evidence="1" key="1">
    <citation type="submission" date="2019-08" db="EMBL/GenBank/DDBJ databases">
        <authorList>
            <person name="Kucharzyk K."/>
            <person name="Murdoch R.W."/>
            <person name="Higgins S."/>
            <person name="Loffler F."/>
        </authorList>
    </citation>
    <scope>NUCLEOTIDE SEQUENCE</scope>
</reference>
<organism evidence="1">
    <name type="scientific">bioreactor metagenome</name>
    <dbReference type="NCBI Taxonomy" id="1076179"/>
    <lineage>
        <taxon>unclassified sequences</taxon>
        <taxon>metagenomes</taxon>
        <taxon>ecological metagenomes</taxon>
    </lineage>
</organism>
<sequence>MKNPFLFLLIGAGLLTSGCSTYYFSTVESYHNRIPATENGYFTTEKNGIVVTYSFNEYGGTVNYEVYNTSDNQLFIDLSKSTLVAEDFAVQHGKRASDAGSSDSANQSDTKLFVPPHSRTSFSPVLLYDLYDMRLPKQHYEKVSIGGSTVKGIVFSPENSPLMFRTYLTVVDGNDQSETVFEDLFFISRAYKVNSANNFLMSYAKQRGDIYYFSETNTTGQVLGWTTAIVLVVGVAALTGGEIVEETSY</sequence>